<comment type="caution">
    <text evidence="2">The sequence shown here is derived from an EMBL/GenBank/DDBJ whole genome shotgun (WGS) entry which is preliminary data.</text>
</comment>
<dbReference type="AlphaFoldDB" id="A0A0F9HAZ0"/>
<feature type="transmembrane region" description="Helical" evidence="1">
    <location>
        <begin position="40"/>
        <end position="56"/>
    </location>
</feature>
<accession>A0A0F9HAZ0</accession>
<protein>
    <submittedName>
        <fullName evidence="2">Uncharacterized protein</fullName>
    </submittedName>
</protein>
<dbReference type="EMBL" id="LAZR01015590">
    <property type="protein sequence ID" value="KKM08259.1"/>
    <property type="molecule type" value="Genomic_DNA"/>
</dbReference>
<feature type="non-terminal residue" evidence="2">
    <location>
        <position position="1"/>
    </location>
</feature>
<evidence type="ECO:0000313" key="2">
    <source>
        <dbReference type="EMBL" id="KKM08259.1"/>
    </source>
</evidence>
<name>A0A0F9HAZ0_9ZZZZ</name>
<organism evidence="2">
    <name type="scientific">marine sediment metagenome</name>
    <dbReference type="NCBI Taxonomy" id="412755"/>
    <lineage>
        <taxon>unclassified sequences</taxon>
        <taxon>metagenomes</taxon>
        <taxon>ecological metagenomes</taxon>
    </lineage>
</organism>
<proteinExistence type="predicted"/>
<keyword evidence="1" id="KW-0812">Transmembrane</keyword>
<keyword evidence="1" id="KW-0472">Membrane</keyword>
<evidence type="ECO:0000256" key="1">
    <source>
        <dbReference type="SAM" id="Phobius"/>
    </source>
</evidence>
<sequence>DIFGYSDNIWWLRHLYHDRLQRLKPDQIEALTRELIKPKMMYLLILLTILLCLALLERKKSVGKLFWHIHHDQLLEMATEPIARRKTHIRRYKPVGERKTRLRCLRPVKGTLPGEIIEAFRVQAGVEARYYEVLDMYPDIEGFDSEVGLRMKTGGYVDCLVAKQNLQDTLQKYESEINRLHDEECDCFWNGTTLFPGG</sequence>
<keyword evidence="1" id="KW-1133">Transmembrane helix</keyword>
<gene>
    <name evidence="2" type="ORF">LCGC14_1725600</name>
</gene>
<reference evidence="2" key="1">
    <citation type="journal article" date="2015" name="Nature">
        <title>Complex archaea that bridge the gap between prokaryotes and eukaryotes.</title>
        <authorList>
            <person name="Spang A."/>
            <person name="Saw J.H."/>
            <person name="Jorgensen S.L."/>
            <person name="Zaremba-Niedzwiedzka K."/>
            <person name="Martijn J."/>
            <person name="Lind A.E."/>
            <person name="van Eijk R."/>
            <person name="Schleper C."/>
            <person name="Guy L."/>
            <person name="Ettema T.J."/>
        </authorList>
    </citation>
    <scope>NUCLEOTIDE SEQUENCE</scope>
</reference>